<dbReference type="RefSeq" id="WP_252803560.1">
    <property type="nucleotide sequence ID" value="NZ_BAAABM010000064.1"/>
</dbReference>
<comment type="caution">
    <text evidence="2">The sequence shown here is derived from an EMBL/GenBank/DDBJ whole genome shotgun (WGS) entry which is preliminary data.</text>
</comment>
<keyword evidence="1" id="KW-0812">Transmembrane</keyword>
<dbReference type="Proteomes" id="UP001501822">
    <property type="component" value="Unassembled WGS sequence"/>
</dbReference>
<keyword evidence="3" id="KW-1185">Reference proteome</keyword>
<keyword evidence="1" id="KW-1133">Transmembrane helix</keyword>
<evidence type="ECO:0000313" key="2">
    <source>
        <dbReference type="EMBL" id="GAA0364490.1"/>
    </source>
</evidence>
<organism evidence="2 3">
    <name type="scientific">Actinoallomurus spadix</name>
    <dbReference type="NCBI Taxonomy" id="79912"/>
    <lineage>
        <taxon>Bacteria</taxon>
        <taxon>Bacillati</taxon>
        <taxon>Actinomycetota</taxon>
        <taxon>Actinomycetes</taxon>
        <taxon>Streptosporangiales</taxon>
        <taxon>Thermomonosporaceae</taxon>
        <taxon>Actinoallomurus</taxon>
    </lineage>
</organism>
<reference evidence="3" key="1">
    <citation type="journal article" date="2019" name="Int. J. Syst. Evol. Microbiol.">
        <title>The Global Catalogue of Microorganisms (GCM) 10K type strain sequencing project: providing services to taxonomists for standard genome sequencing and annotation.</title>
        <authorList>
            <consortium name="The Broad Institute Genomics Platform"/>
            <consortium name="The Broad Institute Genome Sequencing Center for Infectious Disease"/>
            <person name="Wu L."/>
            <person name="Ma J."/>
        </authorList>
    </citation>
    <scope>NUCLEOTIDE SEQUENCE [LARGE SCALE GENOMIC DNA]</scope>
    <source>
        <strain evidence="3">JCM 3146</strain>
    </source>
</reference>
<gene>
    <name evidence="2" type="ORF">GCM10010151_63080</name>
</gene>
<evidence type="ECO:0000256" key="1">
    <source>
        <dbReference type="SAM" id="Phobius"/>
    </source>
</evidence>
<evidence type="ECO:0008006" key="4">
    <source>
        <dbReference type="Google" id="ProtNLM"/>
    </source>
</evidence>
<protein>
    <recommendedName>
        <fullName evidence="4">P6</fullName>
    </recommendedName>
</protein>
<dbReference type="EMBL" id="BAAABM010000064">
    <property type="protein sequence ID" value="GAA0364490.1"/>
    <property type="molecule type" value="Genomic_DNA"/>
</dbReference>
<name>A0ABP3HBI1_9ACTN</name>
<accession>A0ABP3HBI1</accession>
<feature type="transmembrane region" description="Helical" evidence="1">
    <location>
        <begin position="33"/>
        <end position="54"/>
    </location>
</feature>
<proteinExistence type="predicted"/>
<sequence length="59" mass="6306">MSRGLPVLSSGGTRAVADGDGDRVLHELAMDYLIKGVIVIVALVVLCLVLVIVYRRVGR</sequence>
<keyword evidence="1" id="KW-0472">Membrane</keyword>
<evidence type="ECO:0000313" key="3">
    <source>
        <dbReference type="Proteomes" id="UP001501822"/>
    </source>
</evidence>